<evidence type="ECO:0000256" key="3">
    <source>
        <dbReference type="ARBA" id="ARBA00022730"/>
    </source>
</evidence>
<dbReference type="InterPro" id="IPR023673">
    <property type="entry name" value="Ribosomal_uL1_CS"/>
</dbReference>
<reference evidence="11" key="1">
    <citation type="submission" date="2023-03" db="EMBL/GenBank/DDBJ databases">
        <title>Selenobaculum gbiensis gen. nov. sp. nov., a new bacterium isolated from the gut microbiota of IBD patient.</title>
        <authorList>
            <person name="Yeo S."/>
            <person name="Park H."/>
            <person name="Huh C.S."/>
        </authorList>
    </citation>
    <scope>NUCLEOTIDE SEQUENCE</scope>
    <source>
        <strain evidence="11">ICN-92133</strain>
    </source>
</reference>
<dbReference type="Proteomes" id="UP001243623">
    <property type="component" value="Chromosome"/>
</dbReference>
<evidence type="ECO:0000256" key="8">
    <source>
        <dbReference type="ARBA" id="ARBA00035241"/>
    </source>
</evidence>
<dbReference type="Gene3D" id="3.40.50.790">
    <property type="match status" value="1"/>
</dbReference>
<dbReference type="InterPro" id="IPR016095">
    <property type="entry name" value="Ribosomal_uL1_3-a/b-sand"/>
</dbReference>
<evidence type="ECO:0000256" key="1">
    <source>
        <dbReference type="ARBA" id="ARBA00010531"/>
    </source>
</evidence>
<evidence type="ECO:0000256" key="7">
    <source>
        <dbReference type="ARBA" id="ARBA00023274"/>
    </source>
</evidence>
<dbReference type="HAMAP" id="MF_01318_B">
    <property type="entry name" value="Ribosomal_uL1_B"/>
    <property type="match status" value="1"/>
</dbReference>
<evidence type="ECO:0000256" key="4">
    <source>
        <dbReference type="ARBA" id="ARBA00022845"/>
    </source>
</evidence>
<dbReference type="GO" id="GO:0003735">
    <property type="term" value="F:structural constituent of ribosome"/>
    <property type="evidence" value="ECO:0007669"/>
    <property type="project" value="InterPro"/>
</dbReference>
<dbReference type="SUPFAM" id="SSF56808">
    <property type="entry name" value="Ribosomal protein L1"/>
    <property type="match status" value="1"/>
</dbReference>
<keyword evidence="4 9" id="KW-0810">Translation regulation</keyword>
<accession>A0A9Y2AI58</accession>
<evidence type="ECO:0000256" key="6">
    <source>
        <dbReference type="ARBA" id="ARBA00022980"/>
    </source>
</evidence>
<dbReference type="PROSITE" id="PS01199">
    <property type="entry name" value="RIBOSOMAL_L1"/>
    <property type="match status" value="1"/>
</dbReference>
<dbReference type="GO" id="GO:0000049">
    <property type="term" value="F:tRNA binding"/>
    <property type="evidence" value="ECO:0007669"/>
    <property type="project" value="UniProtKB-KW"/>
</dbReference>
<dbReference type="PANTHER" id="PTHR36427:SF3">
    <property type="entry name" value="LARGE RIBOSOMAL SUBUNIT PROTEIN UL1M"/>
    <property type="match status" value="1"/>
</dbReference>
<dbReference type="GO" id="GO:0015934">
    <property type="term" value="C:large ribosomal subunit"/>
    <property type="evidence" value="ECO:0007669"/>
    <property type="project" value="InterPro"/>
</dbReference>
<dbReference type="RefSeq" id="WP_147670296.1">
    <property type="nucleotide sequence ID" value="NZ_CP120678.1"/>
</dbReference>
<dbReference type="InterPro" id="IPR028364">
    <property type="entry name" value="Ribosomal_uL1/biogenesis"/>
</dbReference>
<comment type="subunit">
    <text evidence="9">Part of the 50S ribosomal subunit.</text>
</comment>
<evidence type="ECO:0000313" key="11">
    <source>
        <dbReference type="EMBL" id="WIW70108.1"/>
    </source>
</evidence>
<evidence type="ECO:0000256" key="10">
    <source>
        <dbReference type="RuleBase" id="RU000659"/>
    </source>
</evidence>
<keyword evidence="12" id="KW-1185">Reference proteome</keyword>
<dbReference type="PIRSF" id="PIRSF002155">
    <property type="entry name" value="Ribosomal_L1"/>
    <property type="match status" value="1"/>
</dbReference>
<dbReference type="FunFam" id="3.40.50.790:FF:000001">
    <property type="entry name" value="50S ribosomal protein L1"/>
    <property type="match status" value="1"/>
</dbReference>
<keyword evidence="9" id="KW-0820">tRNA-binding</keyword>
<keyword evidence="6 9" id="KW-0689">Ribosomal protein</keyword>
<organism evidence="11 12">
    <name type="scientific">Selenobaculum gibii</name>
    <dbReference type="NCBI Taxonomy" id="3054208"/>
    <lineage>
        <taxon>Bacteria</taxon>
        <taxon>Bacillati</taxon>
        <taxon>Bacillota</taxon>
        <taxon>Negativicutes</taxon>
        <taxon>Selenomonadales</taxon>
        <taxon>Selenomonadaceae</taxon>
        <taxon>Selenobaculum</taxon>
    </lineage>
</organism>
<dbReference type="Pfam" id="PF00687">
    <property type="entry name" value="Ribosomal_L1"/>
    <property type="match status" value="1"/>
</dbReference>
<name>A0A9Y2AI58_9FIRM</name>
<dbReference type="GO" id="GO:0006412">
    <property type="term" value="P:translation"/>
    <property type="evidence" value="ECO:0007669"/>
    <property type="project" value="UniProtKB-UniRule"/>
</dbReference>
<keyword evidence="7 9" id="KW-0687">Ribonucleoprotein</keyword>
<dbReference type="CDD" id="cd00403">
    <property type="entry name" value="Ribosomal_L1"/>
    <property type="match status" value="1"/>
</dbReference>
<gene>
    <name evidence="9 11" type="primary">rplA</name>
    <name evidence="11" type="ORF">P3F81_09375</name>
</gene>
<dbReference type="AlphaFoldDB" id="A0A9Y2AI58"/>
<proteinExistence type="inferred from homology"/>
<dbReference type="Gene3D" id="3.30.190.20">
    <property type="match status" value="1"/>
</dbReference>
<dbReference type="PANTHER" id="PTHR36427">
    <property type="entry name" value="54S RIBOSOMAL PROTEIN L1, MITOCHONDRIAL"/>
    <property type="match status" value="1"/>
</dbReference>
<dbReference type="GO" id="GO:0006417">
    <property type="term" value="P:regulation of translation"/>
    <property type="evidence" value="ECO:0007669"/>
    <property type="project" value="UniProtKB-KW"/>
</dbReference>
<evidence type="ECO:0000256" key="5">
    <source>
        <dbReference type="ARBA" id="ARBA00022884"/>
    </source>
</evidence>
<comment type="function">
    <text evidence="9">Protein L1 is also a translational repressor protein, it controls the translation of the L11 operon by binding to its mRNA.</text>
</comment>
<evidence type="ECO:0000256" key="2">
    <source>
        <dbReference type="ARBA" id="ARBA00022491"/>
    </source>
</evidence>
<comment type="function">
    <text evidence="9">Binds directly to 23S rRNA. The L1 stalk is quite mobile in the ribosome, and is involved in E site tRNA release.</text>
</comment>
<evidence type="ECO:0000313" key="12">
    <source>
        <dbReference type="Proteomes" id="UP001243623"/>
    </source>
</evidence>
<keyword evidence="5 9" id="KW-0694">RNA-binding</keyword>
<evidence type="ECO:0000256" key="9">
    <source>
        <dbReference type="HAMAP-Rule" id="MF_01318"/>
    </source>
</evidence>
<keyword evidence="2 9" id="KW-0678">Repressor</keyword>
<keyword evidence="3 9" id="KW-0699">rRNA-binding</keyword>
<comment type="similarity">
    <text evidence="1 9 10">Belongs to the universal ribosomal protein uL1 family.</text>
</comment>
<dbReference type="InterPro" id="IPR002143">
    <property type="entry name" value="Ribosomal_uL1"/>
</dbReference>
<dbReference type="InterPro" id="IPR005878">
    <property type="entry name" value="Ribosom_uL1_bac-type"/>
</dbReference>
<dbReference type="GO" id="GO:0019843">
    <property type="term" value="F:rRNA binding"/>
    <property type="evidence" value="ECO:0007669"/>
    <property type="project" value="UniProtKB-UniRule"/>
</dbReference>
<protein>
    <recommendedName>
        <fullName evidence="8 9">Large ribosomal subunit protein uL1</fullName>
    </recommendedName>
</protein>
<dbReference type="NCBIfam" id="TIGR01169">
    <property type="entry name" value="rplA_bact"/>
    <property type="match status" value="1"/>
</dbReference>
<sequence length="232" mass="24793">MPKFGKKYQEVAKLIEDKLYDPQEAIELVKKTATAKFDESVELAVKLGVDPKHADQQVRGAVVLPHGTGKSKRVLVFAKGDKVKEAEAAGADFVGSDELVAKIQGGWADFDVAVATPDMMGTVGRLGKILGPRGLMPNPKVGTVTLDLTRAINEIKAGKIEYRTDKAGNIHAPIGKVSFDAEKLLENFQTLIDTLNKVKPAAAKGQYMRSISVSATMGPGIKVNPLKVSAKG</sequence>
<dbReference type="KEGG" id="sgbi:P3F81_09375"/>
<dbReference type="EMBL" id="CP120678">
    <property type="protein sequence ID" value="WIW70108.1"/>
    <property type="molecule type" value="Genomic_DNA"/>
</dbReference>
<dbReference type="InterPro" id="IPR023674">
    <property type="entry name" value="Ribosomal_uL1-like"/>
</dbReference>